<evidence type="ECO:0000256" key="1">
    <source>
        <dbReference type="SAM" id="SignalP"/>
    </source>
</evidence>
<keyword evidence="3" id="KW-1185">Reference proteome</keyword>
<evidence type="ECO:0000313" key="2">
    <source>
        <dbReference type="EMBL" id="ART82111.1"/>
    </source>
</evidence>
<dbReference type="InterPro" id="IPR036412">
    <property type="entry name" value="HAD-like_sf"/>
</dbReference>
<dbReference type="AlphaFoldDB" id="A0A1Y0D3K3"/>
<keyword evidence="1" id="KW-0732">Signal</keyword>
<feature type="signal peptide" evidence="1">
    <location>
        <begin position="1"/>
        <end position="23"/>
    </location>
</feature>
<dbReference type="RefSeq" id="WP_087035199.1">
    <property type="nucleotide sequence ID" value="NZ_CP021377.1"/>
</dbReference>
<gene>
    <name evidence="2" type="ORF">CBP31_05290</name>
</gene>
<dbReference type="EMBL" id="CP021377">
    <property type="protein sequence ID" value="ART82111.1"/>
    <property type="molecule type" value="Genomic_DNA"/>
</dbReference>
<dbReference type="Gene3D" id="3.40.50.1000">
    <property type="entry name" value="HAD superfamily/HAD-like"/>
    <property type="match status" value="1"/>
</dbReference>
<proteinExistence type="predicted"/>
<accession>A0A1Y0D3K3</accession>
<dbReference type="Proteomes" id="UP000243937">
    <property type="component" value="Chromosome"/>
</dbReference>
<feature type="chain" id="PRO_5010989151" evidence="1">
    <location>
        <begin position="24"/>
        <end position="340"/>
    </location>
</feature>
<evidence type="ECO:0000313" key="3">
    <source>
        <dbReference type="Proteomes" id="UP000243937"/>
    </source>
</evidence>
<dbReference type="InterPro" id="IPR023214">
    <property type="entry name" value="HAD_sf"/>
</dbReference>
<reference evidence="2 3" key="1">
    <citation type="journal article" date="2014" name="Int. J. Syst. Evol. Microbiol.">
        <title>Oceanisphaera profunda sp. nov., a marine bacterium isolated from deep-sea sediment, and emended description of the genus Oceanisphaera.</title>
        <authorList>
            <person name="Xu Z."/>
            <person name="Zhang X.Y."/>
            <person name="Su H.N."/>
            <person name="Yu Z.C."/>
            <person name="Liu C."/>
            <person name="Li H."/>
            <person name="Chen X.L."/>
            <person name="Song X.Y."/>
            <person name="Xie B.B."/>
            <person name="Qin Q.L."/>
            <person name="Zhou B.C."/>
            <person name="Shi M."/>
            <person name="Huang Y."/>
            <person name="Zhang Y.Z."/>
        </authorList>
    </citation>
    <scope>NUCLEOTIDE SEQUENCE [LARGE SCALE GENOMIC DNA]</scope>
    <source>
        <strain evidence="2 3">SM1222</strain>
    </source>
</reference>
<dbReference type="OrthoDB" id="9799365at2"/>
<organism evidence="2 3">
    <name type="scientific">Oceanisphaera profunda</name>
    <dbReference type="NCBI Taxonomy" id="1416627"/>
    <lineage>
        <taxon>Bacteria</taxon>
        <taxon>Pseudomonadati</taxon>
        <taxon>Pseudomonadota</taxon>
        <taxon>Gammaproteobacteria</taxon>
        <taxon>Aeromonadales</taxon>
        <taxon>Aeromonadaceae</taxon>
        <taxon>Oceanisphaera</taxon>
    </lineage>
</organism>
<dbReference type="SUPFAM" id="SSF56784">
    <property type="entry name" value="HAD-like"/>
    <property type="match status" value="1"/>
</dbReference>
<dbReference type="KEGG" id="opf:CBP31_05290"/>
<dbReference type="Pfam" id="PF12710">
    <property type="entry name" value="HAD"/>
    <property type="match status" value="1"/>
</dbReference>
<sequence>MQKFSSRFFIACLMYTTTSLAVAQAPAPADPLPSWNSNPTKSAIMAFVQRVTEPGTADFVPVPDRIATFDNDGTLWAEQPVYFQAQFAIDNVKDMAPDHPDWQTTEPYKSALAGDLKGVMATGKEGLVKLLLASHVGMTETQFNASVMDWLASAKHPTRDVPYPQMAYQPMLELLNYLRANDFDVYIVSGGGIDFMRVFAESVYGVPPENVVGSTAHATYEMRDGIPTIVKTGDLIQMNDNVEKPVAIYRHIGRRPIFAAGNSDGDMQMLEYTTIARNSEDTTPRLGILVHHDDAKREWAYDRVSAIGKLDQALDAAPQYGWHVISMEQDWRQIFPAEKN</sequence>
<name>A0A1Y0D3K3_9GAMM</name>
<dbReference type="CDD" id="cd01427">
    <property type="entry name" value="HAD_like"/>
    <property type="match status" value="1"/>
</dbReference>
<protein>
    <submittedName>
        <fullName evidence="2">Haloacid dehalogenase</fullName>
    </submittedName>
</protein>